<evidence type="ECO:0000313" key="8">
    <source>
        <dbReference type="Proteomes" id="UP001305779"/>
    </source>
</evidence>
<keyword evidence="2" id="KW-0496">Mitochondrion</keyword>
<feature type="region of interest" description="Disordered" evidence="5">
    <location>
        <begin position="236"/>
        <end position="267"/>
    </location>
</feature>
<reference evidence="7 8" key="1">
    <citation type="journal article" date="2023" name="G3 (Bethesda)">
        <title>A chromosome-level genome assembly of Zasmidium syzygii isolated from banana leaves.</title>
        <authorList>
            <person name="van Westerhoven A.C."/>
            <person name="Mehrabi R."/>
            <person name="Talebi R."/>
            <person name="Steentjes M.B.F."/>
            <person name="Corcolon B."/>
            <person name="Chong P.A."/>
            <person name="Kema G.H.J."/>
            <person name="Seidl M.F."/>
        </authorList>
    </citation>
    <scope>NUCLEOTIDE SEQUENCE [LARGE SCALE GENOMIC DNA]</scope>
    <source>
        <strain evidence="7 8">P124</strain>
    </source>
</reference>
<feature type="domain" description="Ribosomal protein mS38 C-terminal" evidence="6">
    <location>
        <begin position="361"/>
        <end position="394"/>
    </location>
</feature>
<dbReference type="InterPro" id="IPR013177">
    <property type="entry name" value="Ribosomal_mS38_C"/>
</dbReference>
<dbReference type="EMBL" id="JAXOVC010000001">
    <property type="protein sequence ID" value="KAK4506709.1"/>
    <property type="molecule type" value="Genomic_DNA"/>
</dbReference>
<sequence>MFSNKLTRAAHRATAAAINSSTAASRSTTCIAARRTHQRRHSSSKASCPPDSNTSGGKPAPAAKASNVGEDKSHISPPTSQQRGNKRVSRPKRSRSVGSADKAEDQFAGLPAVPGTQHLSYSDFSVSSFFSLHRPLSLASTIPPAATTEAFDNIFESRKEVDPWENGNSAERRPEDVVYALGSLFDNIDGAANESQDDGVRWEVIQESPSNQDGTVKHLDGPPRVKSLDEQIAEFRPFKAPPPPHPFPQEERKAGASKRKASKPKQQSYEMRIILTENTNSSGERTYTASSSPIIRIEDPEEQSNTIRGPVRKGPARHPFKERMLERQRAFQLRNEGKIKAISNAQPMVRKAPSARKGKMFLISVKRQRKLKMKKHKYKKLMKRTRNLRRRQDRA</sequence>
<comment type="subcellular location">
    <subcellularLocation>
        <location evidence="1">Mitochondrion</location>
    </subcellularLocation>
</comment>
<evidence type="ECO:0000256" key="2">
    <source>
        <dbReference type="ARBA" id="ARBA00023128"/>
    </source>
</evidence>
<feature type="region of interest" description="Disordered" evidence="5">
    <location>
        <begin position="297"/>
        <end position="320"/>
    </location>
</feature>
<feature type="region of interest" description="Disordered" evidence="5">
    <location>
        <begin position="1"/>
        <end position="106"/>
    </location>
</feature>
<accession>A0ABR0EYH5</accession>
<evidence type="ECO:0000256" key="4">
    <source>
        <dbReference type="ARBA" id="ARBA00035682"/>
    </source>
</evidence>
<evidence type="ECO:0000256" key="3">
    <source>
        <dbReference type="ARBA" id="ARBA00035647"/>
    </source>
</evidence>
<feature type="compositionally biased region" description="Basic residues" evidence="5">
    <location>
        <begin position="34"/>
        <end position="43"/>
    </location>
</feature>
<dbReference type="PANTHER" id="PTHR32035">
    <property type="entry name" value="AURORA KINASE A-INTERACTING PROTEIN"/>
    <property type="match status" value="1"/>
</dbReference>
<evidence type="ECO:0000313" key="7">
    <source>
        <dbReference type="EMBL" id="KAK4506709.1"/>
    </source>
</evidence>
<evidence type="ECO:0000256" key="5">
    <source>
        <dbReference type="SAM" id="MobiDB-lite"/>
    </source>
</evidence>
<proteinExistence type="inferred from homology"/>
<gene>
    <name evidence="7" type="ORF">PRZ48_000442</name>
</gene>
<feature type="compositionally biased region" description="Basic residues" evidence="5">
    <location>
        <begin position="84"/>
        <end position="95"/>
    </location>
</feature>
<dbReference type="Proteomes" id="UP001305779">
    <property type="component" value="Unassembled WGS sequence"/>
</dbReference>
<comment type="similarity">
    <text evidence="3">Belongs to the mitochondrion-specific ribosomal protein mS38 family.</text>
</comment>
<keyword evidence="8" id="KW-1185">Reference proteome</keyword>
<protein>
    <recommendedName>
        <fullName evidence="4">Small ribosomal subunit protein mS38</fullName>
    </recommendedName>
</protein>
<feature type="compositionally biased region" description="Polar residues" evidence="5">
    <location>
        <begin position="44"/>
        <end position="56"/>
    </location>
</feature>
<organism evidence="7 8">
    <name type="scientific">Zasmidium cellare</name>
    <name type="common">Wine cellar mold</name>
    <name type="synonym">Racodium cellare</name>
    <dbReference type="NCBI Taxonomy" id="395010"/>
    <lineage>
        <taxon>Eukaryota</taxon>
        <taxon>Fungi</taxon>
        <taxon>Dikarya</taxon>
        <taxon>Ascomycota</taxon>
        <taxon>Pezizomycotina</taxon>
        <taxon>Dothideomycetes</taxon>
        <taxon>Dothideomycetidae</taxon>
        <taxon>Mycosphaerellales</taxon>
        <taxon>Mycosphaerellaceae</taxon>
        <taxon>Zasmidium</taxon>
    </lineage>
</organism>
<dbReference type="PANTHER" id="PTHR32035:SF3">
    <property type="entry name" value="SMALL RIBOSOMAL SUBUNIT PROTEIN MS38"/>
    <property type="match status" value="1"/>
</dbReference>
<dbReference type="SMART" id="SM01155">
    <property type="entry name" value="DUF1713"/>
    <property type="match status" value="1"/>
</dbReference>
<name>A0ABR0EYH5_ZASCE</name>
<feature type="compositionally biased region" description="Low complexity" evidence="5">
    <location>
        <begin position="12"/>
        <end position="33"/>
    </location>
</feature>
<comment type="caution">
    <text evidence="7">The sequence shown here is derived from an EMBL/GenBank/DDBJ whole genome shotgun (WGS) entry which is preliminary data.</text>
</comment>
<evidence type="ECO:0000256" key="1">
    <source>
        <dbReference type="ARBA" id="ARBA00004173"/>
    </source>
</evidence>
<evidence type="ECO:0000259" key="6">
    <source>
        <dbReference type="SMART" id="SM01155"/>
    </source>
</evidence>
<dbReference type="Pfam" id="PF08213">
    <property type="entry name" value="COX24_C"/>
    <property type="match status" value="1"/>
</dbReference>